<dbReference type="AlphaFoldDB" id="A0A6C0GPP7"/>
<keyword evidence="1" id="KW-0812">Transmembrane</keyword>
<dbReference type="Proteomes" id="UP000480178">
    <property type="component" value="Chromosome"/>
</dbReference>
<dbReference type="RefSeq" id="WP_162446009.1">
    <property type="nucleotide sequence ID" value="NZ_CP048222.1"/>
</dbReference>
<accession>A0A6C0GPP7</accession>
<sequence length="413" mass="47069">MRYIYLVILIFFSALLLHINWKLLPSSDYVSDTDDIILQLNFLEDQLKNHEVGIQMQQLFPEGFVFVYALYGLSWCELAIANAHSNDSLHTRAIQEALYAFDQISSKQAQERFDPHLFPENGIFYSGWNNYLLSKILLADTSFANYPSYRNRFKQQCKYIEEAMNSTESPFLESYQDQAWPADMFVAVASLRNHDRVFTPAYKVLLQNWSEKVQEALDSQSPMIPHKVDAITGTSIESPRGGSMALMLRMLVEIDPAFASRQYALFKSSFISTALTLPCVREYPNGSFGIGDVDSGPVILGVGFPATLVSIGCMPMFGDQDLSAKLYAAVHAFGFERITRNQKSYLLGSLPMADAFIAWSRTSALTHFTEGTSNYTQIWAWPFHLLSFVCLLIVWLFYFRKSLVRQFYKNKAD</sequence>
<keyword evidence="1" id="KW-0472">Membrane</keyword>
<dbReference type="EMBL" id="CP048222">
    <property type="protein sequence ID" value="QHT70026.1"/>
    <property type="molecule type" value="Genomic_DNA"/>
</dbReference>
<evidence type="ECO:0000313" key="3">
    <source>
        <dbReference type="Proteomes" id="UP000480178"/>
    </source>
</evidence>
<keyword evidence="1" id="KW-1133">Transmembrane helix</keyword>
<evidence type="ECO:0000313" key="2">
    <source>
        <dbReference type="EMBL" id="QHT70026.1"/>
    </source>
</evidence>
<protein>
    <recommendedName>
        <fullName evidence="4">Linalool dehydratase/isomerase domain-containing protein</fullName>
    </recommendedName>
</protein>
<dbReference type="KEGG" id="rhoz:GXP67_26960"/>
<feature type="transmembrane region" description="Helical" evidence="1">
    <location>
        <begin position="378"/>
        <end position="399"/>
    </location>
</feature>
<name>A0A6C0GPP7_9BACT</name>
<reference evidence="2 3" key="1">
    <citation type="submission" date="2020-01" db="EMBL/GenBank/DDBJ databases">
        <authorList>
            <person name="Kim M.K."/>
        </authorList>
    </citation>
    <scope>NUCLEOTIDE SEQUENCE [LARGE SCALE GENOMIC DNA]</scope>
    <source>
        <strain evidence="2 3">172606-1</strain>
    </source>
</reference>
<gene>
    <name evidence="2" type="ORF">GXP67_26960</name>
</gene>
<evidence type="ECO:0000256" key="1">
    <source>
        <dbReference type="SAM" id="Phobius"/>
    </source>
</evidence>
<evidence type="ECO:0008006" key="4">
    <source>
        <dbReference type="Google" id="ProtNLM"/>
    </source>
</evidence>
<keyword evidence="3" id="KW-1185">Reference proteome</keyword>
<proteinExistence type="predicted"/>
<organism evidence="2 3">
    <name type="scientific">Rhodocytophaga rosea</name>
    <dbReference type="NCBI Taxonomy" id="2704465"/>
    <lineage>
        <taxon>Bacteria</taxon>
        <taxon>Pseudomonadati</taxon>
        <taxon>Bacteroidota</taxon>
        <taxon>Cytophagia</taxon>
        <taxon>Cytophagales</taxon>
        <taxon>Rhodocytophagaceae</taxon>
        <taxon>Rhodocytophaga</taxon>
    </lineage>
</organism>